<reference evidence="2" key="1">
    <citation type="journal article" date="2014" name="Int. J. Syst. Evol. Microbiol.">
        <title>Complete genome sequence of Corynebacterium casei LMG S-19264T (=DSM 44701T), isolated from a smear-ripened cheese.</title>
        <authorList>
            <consortium name="US DOE Joint Genome Institute (JGI-PGF)"/>
            <person name="Walter F."/>
            <person name="Albersmeier A."/>
            <person name="Kalinowski J."/>
            <person name="Ruckert C."/>
        </authorList>
    </citation>
    <scope>NUCLEOTIDE SEQUENCE</scope>
    <source>
        <strain evidence="2">VKM Ac-2007</strain>
    </source>
</reference>
<dbReference type="PANTHER" id="PTHR43798:SF33">
    <property type="entry name" value="HYDROLASE, PUTATIVE (AFU_ORTHOLOGUE AFUA_2G14860)-RELATED"/>
    <property type="match status" value="1"/>
</dbReference>
<comment type="caution">
    <text evidence="2">The sequence shown here is derived from an EMBL/GenBank/DDBJ whole genome shotgun (WGS) entry which is preliminary data.</text>
</comment>
<dbReference type="PRINTS" id="PR00111">
    <property type="entry name" value="ABHYDROLASE"/>
</dbReference>
<dbReference type="PANTHER" id="PTHR43798">
    <property type="entry name" value="MONOACYLGLYCEROL LIPASE"/>
    <property type="match status" value="1"/>
</dbReference>
<dbReference type="Gene3D" id="3.40.50.1820">
    <property type="entry name" value="alpha/beta hydrolase"/>
    <property type="match status" value="1"/>
</dbReference>
<dbReference type="GO" id="GO:0016020">
    <property type="term" value="C:membrane"/>
    <property type="evidence" value="ECO:0007669"/>
    <property type="project" value="TreeGrafter"/>
</dbReference>
<keyword evidence="2" id="KW-0378">Hydrolase</keyword>
<dbReference type="SUPFAM" id="SSF53474">
    <property type="entry name" value="alpha/beta-Hydrolases"/>
    <property type="match status" value="1"/>
</dbReference>
<dbReference type="InterPro" id="IPR050266">
    <property type="entry name" value="AB_hydrolase_sf"/>
</dbReference>
<evidence type="ECO:0000313" key="3">
    <source>
        <dbReference type="Proteomes" id="UP001143474"/>
    </source>
</evidence>
<dbReference type="InterPro" id="IPR029058">
    <property type="entry name" value="AB_hydrolase_fold"/>
</dbReference>
<gene>
    <name evidence="2" type="ORF">GCM10017600_20400</name>
</gene>
<organism evidence="2 3">
    <name type="scientific">Streptosporangium carneum</name>
    <dbReference type="NCBI Taxonomy" id="47481"/>
    <lineage>
        <taxon>Bacteria</taxon>
        <taxon>Bacillati</taxon>
        <taxon>Actinomycetota</taxon>
        <taxon>Actinomycetes</taxon>
        <taxon>Streptosporangiales</taxon>
        <taxon>Streptosporangiaceae</taxon>
        <taxon>Streptosporangium</taxon>
    </lineage>
</organism>
<evidence type="ECO:0000313" key="2">
    <source>
        <dbReference type="EMBL" id="GLK08635.1"/>
    </source>
</evidence>
<keyword evidence="3" id="KW-1185">Reference proteome</keyword>
<dbReference type="GO" id="GO:0016787">
    <property type="term" value="F:hydrolase activity"/>
    <property type="evidence" value="ECO:0007669"/>
    <property type="project" value="UniProtKB-KW"/>
</dbReference>
<dbReference type="EMBL" id="BSEV01000003">
    <property type="protein sequence ID" value="GLK08635.1"/>
    <property type="molecule type" value="Genomic_DNA"/>
</dbReference>
<dbReference type="AlphaFoldDB" id="A0A9W6MCB1"/>
<evidence type="ECO:0000259" key="1">
    <source>
        <dbReference type="Pfam" id="PF00561"/>
    </source>
</evidence>
<name>A0A9W6MCB1_9ACTN</name>
<accession>A0A9W6MCB1</accession>
<sequence length="289" mass="31664">MTTELSYESTLRELPTEQGVLRYHEAGDGPPLLLLHGSGPGVTGWRNFRGNLAVFAEHFRCLVLEFPGFGVSDPTDAHPMVAAPDAVIRLLDGLGLQQVDVIGNSMGGIVGAQVAMNHPERVRRLVTIGGIGKNLLLPSPAEGIGLLMEFTEEPTRESLVKWLNSMVYDQALVTEELIEERWTQATDPDTLASARKMYGKAAFAARAAAAAASDAAPYWAMLHKIRARTLITWGRDDRVSPVDMALLPMRTIPDVELHVFPNCGHWVMIEQKAAWESAVLAFLTRKDEA</sequence>
<reference evidence="2" key="2">
    <citation type="submission" date="2023-01" db="EMBL/GenBank/DDBJ databases">
        <authorList>
            <person name="Sun Q."/>
            <person name="Evtushenko L."/>
        </authorList>
    </citation>
    <scope>NUCLEOTIDE SEQUENCE</scope>
    <source>
        <strain evidence="2">VKM Ac-2007</strain>
    </source>
</reference>
<protein>
    <submittedName>
        <fullName evidence="2">Alpha/beta hydrolase</fullName>
    </submittedName>
</protein>
<dbReference type="Proteomes" id="UP001143474">
    <property type="component" value="Unassembled WGS sequence"/>
</dbReference>
<feature type="domain" description="AB hydrolase-1" evidence="1">
    <location>
        <begin position="30"/>
        <end position="270"/>
    </location>
</feature>
<dbReference type="InterPro" id="IPR000073">
    <property type="entry name" value="AB_hydrolase_1"/>
</dbReference>
<dbReference type="RefSeq" id="WP_271217137.1">
    <property type="nucleotide sequence ID" value="NZ_BAAAVD010000003.1"/>
</dbReference>
<dbReference type="Pfam" id="PF00561">
    <property type="entry name" value="Abhydrolase_1"/>
    <property type="match status" value="1"/>
</dbReference>
<proteinExistence type="predicted"/>